<accession>A0A0F8WKE5</accession>
<sequence length="202" mass="24191">MENYFYDYQEPQIVENVFAYLESHSSIILDKIIAEESIENLTDRERTVFSLFIFLQYSRTRSAREFFSQVAKLIYKHFEEDKNYPKIDNFDPQILKKFVEDRGFTAQINIMFGPKEENEILTITEETSKLIFNLDWNISKNDFKREFYTSDHPVTVYNPYSEEKMIKGYGIQAFKSYGVEIFFPLTPKLCLIIYDKRVSEYK</sequence>
<dbReference type="Pfam" id="PF14022">
    <property type="entry name" value="DUF4238"/>
    <property type="match status" value="1"/>
</dbReference>
<evidence type="ECO:0008006" key="2">
    <source>
        <dbReference type="Google" id="ProtNLM"/>
    </source>
</evidence>
<comment type="caution">
    <text evidence="1">The sequence shown here is derived from an EMBL/GenBank/DDBJ whole genome shotgun (WGS) entry which is preliminary data.</text>
</comment>
<reference evidence="1" key="1">
    <citation type="journal article" date="2015" name="Nature">
        <title>Complex archaea that bridge the gap between prokaryotes and eukaryotes.</title>
        <authorList>
            <person name="Spang A."/>
            <person name="Saw J.H."/>
            <person name="Jorgensen S.L."/>
            <person name="Zaremba-Niedzwiedzka K."/>
            <person name="Martijn J."/>
            <person name="Lind A.E."/>
            <person name="van Eijk R."/>
            <person name="Schleper C."/>
            <person name="Guy L."/>
            <person name="Ettema T.J."/>
        </authorList>
    </citation>
    <scope>NUCLEOTIDE SEQUENCE</scope>
</reference>
<feature type="non-terminal residue" evidence="1">
    <location>
        <position position="202"/>
    </location>
</feature>
<proteinExistence type="predicted"/>
<gene>
    <name evidence="1" type="ORF">LCGC14_3142390</name>
</gene>
<dbReference type="AlphaFoldDB" id="A0A0F8WKE5"/>
<dbReference type="InterPro" id="IPR025332">
    <property type="entry name" value="DUF4238"/>
</dbReference>
<name>A0A0F8WKE5_9ZZZZ</name>
<organism evidence="1">
    <name type="scientific">marine sediment metagenome</name>
    <dbReference type="NCBI Taxonomy" id="412755"/>
    <lineage>
        <taxon>unclassified sequences</taxon>
        <taxon>metagenomes</taxon>
        <taxon>ecological metagenomes</taxon>
    </lineage>
</organism>
<evidence type="ECO:0000313" key="1">
    <source>
        <dbReference type="EMBL" id="KKK48710.1"/>
    </source>
</evidence>
<dbReference type="EMBL" id="LAZR01068928">
    <property type="protein sequence ID" value="KKK48710.1"/>
    <property type="molecule type" value="Genomic_DNA"/>
</dbReference>
<protein>
    <recommendedName>
        <fullName evidence="2">DUF4238 domain-containing protein</fullName>
    </recommendedName>
</protein>